<evidence type="ECO:0000313" key="3">
    <source>
        <dbReference type="Proteomes" id="UP000182258"/>
    </source>
</evidence>
<evidence type="ECO:0000313" key="2">
    <source>
        <dbReference type="EMBL" id="SFD13656.1"/>
    </source>
</evidence>
<evidence type="ECO:0000256" key="1">
    <source>
        <dbReference type="SAM" id="MobiDB-lite"/>
    </source>
</evidence>
<name>A0A1I1PUY4_9HYPH</name>
<dbReference type="Proteomes" id="UP000182258">
    <property type="component" value="Unassembled WGS sequence"/>
</dbReference>
<reference evidence="2 3" key="1">
    <citation type="submission" date="2016-10" db="EMBL/GenBank/DDBJ databases">
        <authorList>
            <person name="de Groot N.N."/>
        </authorList>
    </citation>
    <scope>NUCLEOTIDE SEQUENCE [LARGE SCALE GENOMIC DNA]</scope>
    <source>
        <strain evidence="2 3">CGMCC 1.10210</strain>
    </source>
</reference>
<dbReference type="AlphaFoldDB" id="A0A1I1PUY4"/>
<feature type="region of interest" description="Disordered" evidence="1">
    <location>
        <begin position="1"/>
        <end position="20"/>
    </location>
</feature>
<accession>A0A1I1PUY4</accession>
<protein>
    <submittedName>
        <fullName evidence="2">Uncharacterized protein</fullName>
    </submittedName>
</protein>
<dbReference type="EMBL" id="FOMB01000023">
    <property type="protein sequence ID" value="SFD13656.1"/>
    <property type="molecule type" value="Genomic_DNA"/>
</dbReference>
<sequence>MKGYPRISRSTFTARPQPTAPCGRIPRSISAAAICWGACAIWAELAHVPPAATLFLHRKIRGMYLTEARLRARIALRPMVDFYYRADIPPR</sequence>
<organism evidence="2 3">
    <name type="scientific">Devosia psychrophila</name>
    <dbReference type="NCBI Taxonomy" id="728005"/>
    <lineage>
        <taxon>Bacteria</taxon>
        <taxon>Pseudomonadati</taxon>
        <taxon>Pseudomonadota</taxon>
        <taxon>Alphaproteobacteria</taxon>
        <taxon>Hyphomicrobiales</taxon>
        <taxon>Devosiaceae</taxon>
        <taxon>Devosia</taxon>
    </lineage>
</organism>
<proteinExistence type="predicted"/>
<gene>
    <name evidence="2" type="ORF">SAMN04488059_1237</name>
</gene>
<dbReference type="STRING" id="728005.SAMN04488059_1237"/>